<reference evidence="2 3" key="1">
    <citation type="submission" date="2020-08" db="EMBL/GenBank/DDBJ databases">
        <title>Sequencing the genomes of 1000 actinobacteria strains.</title>
        <authorList>
            <person name="Klenk H.-P."/>
        </authorList>
    </citation>
    <scope>NUCLEOTIDE SEQUENCE [LARGE SCALE GENOMIC DNA]</scope>
    <source>
        <strain evidence="2 3">DSM 43582</strain>
    </source>
</reference>
<dbReference type="Proteomes" id="UP000540412">
    <property type="component" value="Unassembled WGS sequence"/>
</dbReference>
<proteinExistence type="predicted"/>
<keyword evidence="3" id="KW-1185">Reference proteome</keyword>
<keyword evidence="1" id="KW-1133">Transmembrane helix</keyword>
<feature type="transmembrane region" description="Helical" evidence="1">
    <location>
        <begin position="60"/>
        <end position="86"/>
    </location>
</feature>
<feature type="transmembrane region" description="Helical" evidence="1">
    <location>
        <begin position="127"/>
        <end position="147"/>
    </location>
</feature>
<gene>
    <name evidence="2" type="ORF">BJY24_002530</name>
</gene>
<dbReference type="AlphaFoldDB" id="A0A7W9PDF9"/>
<evidence type="ECO:0000313" key="2">
    <source>
        <dbReference type="EMBL" id="MBB5913663.1"/>
    </source>
</evidence>
<evidence type="ECO:0000256" key="1">
    <source>
        <dbReference type="SAM" id="Phobius"/>
    </source>
</evidence>
<accession>A0A7W9PDF9</accession>
<sequence length="170" mass="17639">MAYPYGQPAYGYAPVRKPGAGTAITAGILALLQGLVFALAETGAITSTRHARNEGYSDALPLQILALVMIGCVAGFFLTGAILLFCRRAAGRFLVITAAGTILVVGSIAGAVAMIRDGVDEPDVQPVSIFVIVVFVIELLTLGLAAAGPTARWIAARGATAYPPPYYPHH</sequence>
<comment type="caution">
    <text evidence="2">The sequence shown here is derived from an EMBL/GenBank/DDBJ whole genome shotgun (WGS) entry which is preliminary data.</text>
</comment>
<keyword evidence="1" id="KW-0812">Transmembrane</keyword>
<name>A0A7W9PDF9_9NOCA</name>
<protein>
    <submittedName>
        <fullName evidence="2">Putative integral membrane protein</fullName>
    </submittedName>
</protein>
<organism evidence="2 3">
    <name type="scientific">Nocardia transvalensis</name>
    <dbReference type="NCBI Taxonomy" id="37333"/>
    <lineage>
        <taxon>Bacteria</taxon>
        <taxon>Bacillati</taxon>
        <taxon>Actinomycetota</taxon>
        <taxon>Actinomycetes</taxon>
        <taxon>Mycobacteriales</taxon>
        <taxon>Nocardiaceae</taxon>
        <taxon>Nocardia</taxon>
    </lineage>
</organism>
<dbReference type="RefSeq" id="WP_040744379.1">
    <property type="nucleotide sequence ID" value="NZ_JACHIT010000001.1"/>
</dbReference>
<dbReference type="EMBL" id="JACHIT010000001">
    <property type="protein sequence ID" value="MBB5913663.1"/>
    <property type="molecule type" value="Genomic_DNA"/>
</dbReference>
<evidence type="ECO:0000313" key="3">
    <source>
        <dbReference type="Proteomes" id="UP000540412"/>
    </source>
</evidence>
<feature type="transmembrane region" description="Helical" evidence="1">
    <location>
        <begin position="93"/>
        <end position="115"/>
    </location>
</feature>
<keyword evidence="1" id="KW-0472">Membrane</keyword>
<feature type="transmembrane region" description="Helical" evidence="1">
    <location>
        <begin position="20"/>
        <end position="40"/>
    </location>
</feature>